<protein>
    <submittedName>
        <fullName evidence="7">YhjD/YihY/BrkB family envelope integrity protein</fullName>
    </submittedName>
</protein>
<dbReference type="Proteomes" id="UP001440984">
    <property type="component" value="Unassembled WGS sequence"/>
</dbReference>
<evidence type="ECO:0000256" key="5">
    <source>
        <dbReference type="ARBA" id="ARBA00023136"/>
    </source>
</evidence>
<dbReference type="PANTHER" id="PTHR30213">
    <property type="entry name" value="INNER MEMBRANE PROTEIN YHJD"/>
    <property type="match status" value="1"/>
</dbReference>
<dbReference type="InterPro" id="IPR017039">
    <property type="entry name" value="Virul_fac_BrkB"/>
</dbReference>
<keyword evidence="3 6" id="KW-0812">Transmembrane</keyword>
<comment type="caution">
    <text evidence="7">The sequence shown here is derived from an EMBL/GenBank/DDBJ whole genome shotgun (WGS) entry which is preliminary data.</text>
</comment>
<proteinExistence type="predicted"/>
<evidence type="ECO:0000313" key="8">
    <source>
        <dbReference type="Proteomes" id="UP001440984"/>
    </source>
</evidence>
<dbReference type="RefSeq" id="WP_348953987.1">
    <property type="nucleotide sequence ID" value="NZ_JBDZYD010000011.1"/>
</dbReference>
<feature type="transmembrane region" description="Helical" evidence="6">
    <location>
        <begin position="149"/>
        <end position="173"/>
    </location>
</feature>
<sequence length="269" mass="28920">MANEEKEKLLPRLRRKYPWLDHLIRANDAFTERYGNHYAAAITYFSVLSVFPLFMVAFAVFGLVVNHDQTIIHKITDGINNSVPEGLRGLVKSIVDGALNSGSGIGIFGLLIALYSGVGWMSNLRDALTAQWGQEKQPQPFVKQTLKDLVALIGLGVALVVSFGITAVGGGIGQFLLELVGLEHATWAIVLLRGATIVLGLLANALVFLWVIARLPRERVALRSAVKGAVFASVGFVILQQVATIYLGSVTKSPSAALFGPVIGLLVFA</sequence>
<dbReference type="PIRSF" id="PIRSF035875">
    <property type="entry name" value="RNase_BN"/>
    <property type="match status" value="1"/>
</dbReference>
<feature type="non-terminal residue" evidence="7">
    <location>
        <position position="269"/>
    </location>
</feature>
<feature type="transmembrane region" description="Helical" evidence="6">
    <location>
        <begin position="41"/>
        <end position="65"/>
    </location>
</feature>
<organism evidence="7 8">
    <name type="scientific">Amycolatopsis melonis</name>
    <dbReference type="NCBI Taxonomy" id="3156488"/>
    <lineage>
        <taxon>Bacteria</taxon>
        <taxon>Bacillati</taxon>
        <taxon>Actinomycetota</taxon>
        <taxon>Actinomycetes</taxon>
        <taxon>Pseudonocardiales</taxon>
        <taxon>Pseudonocardiaceae</taxon>
        <taxon>Amycolatopsis</taxon>
    </lineage>
</organism>
<keyword evidence="5 6" id="KW-0472">Membrane</keyword>
<dbReference type="Pfam" id="PF03631">
    <property type="entry name" value="Virul_fac_BrkB"/>
    <property type="match status" value="1"/>
</dbReference>
<name>A0ABV0LKP4_9PSEU</name>
<feature type="transmembrane region" description="Helical" evidence="6">
    <location>
        <begin position="220"/>
        <end position="239"/>
    </location>
</feature>
<keyword evidence="2" id="KW-1003">Cell membrane</keyword>
<feature type="transmembrane region" description="Helical" evidence="6">
    <location>
        <begin position="185"/>
        <end position="213"/>
    </location>
</feature>
<evidence type="ECO:0000256" key="6">
    <source>
        <dbReference type="SAM" id="Phobius"/>
    </source>
</evidence>
<keyword evidence="8" id="KW-1185">Reference proteome</keyword>
<evidence type="ECO:0000256" key="3">
    <source>
        <dbReference type="ARBA" id="ARBA00022692"/>
    </source>
</evidence>
<gene>
    <name evidence="7" type="ORF">ABJI51_27695</name>
</gene>
<comment type="subcellular location">
    <subcellularLocation>
        <location evidence="1">Cell membrane</location>
        <topology evidence="1">Multi-pass membrane protein</topology>
    </subcellularLocation>
</comment>
<dbReference type="EMBL" id="JBDZYD010000011">
    <property type="protein sequence ID" value="MEQ0562880.1"/>
    <property type="molecule type" value="Genomic_DNA"/>
</dbReference>
<evidence type="ECO:0000256" key="2">
    <source>
        <dbReference type="ARBA" id="ARBA00022475"/>
    </source>
</evidence>
<accession>A0ABV0LKP4</accession>
<evidence type="ECO:0000256" key="1">
    <source>
        <dbReference type="ARBA" id="ARBA00004651"/>
    </source>
</evidence>
<evidence type="ECO:0000256" key="4">
    <source>
        <dbReference type="ARBA" id="ARBA00022989"/>
    </source>
</evidence>
<keyword evidence="4 6" id="KW-1133">Transmembrane helix</keyword>
<dbReference type="PANTHER" id="PTHR30213:SF1">
    <property type="entry name" value="INNER MEMBRANE PROTEIN YHJD"/>
    <property type="match status" value="1"/>
</dbReference>
<reference evidence="7 8" key="1">
    <citation type="submission" date="2024-05" db="EMBL/GenBank/DDBJ databases">
        <authorList>
            <person name="Zhao H."/>
            <person name="Xu Y."/>
            <person name="Lin S."/>
            <person name="Spain J.C."/>
            <person name="Zhou N.-Y."/>
        </authorList>
    </citation>
    <scope>NUCLEOTIDE SEQUENCE [LARGE SCALE GENOMIC DNA]</scope>
    <source>
        <strain evidence="7 8">NEAU-NG30</strain>
    </source>
</reference>
<evidence type="ECO:0000313" key="7">
    <source>
        <dbReference type="EMBL" id="MEQ0562880.1"/>
    </source>
</evidence>